<dbReference type="EMBL" id="JACYFU010000002">
    <property type="protein sequence ID" value="MBD8065230.1"/>
    <property type="molecule type" value="Genomic_DNA"/>
</dbReference>
<dbReference type="AlphaFoldDB" id="A0A927FS55"/>
<protein>
    <submittedName>
        <fullName evidence="2">Glycerophosphodiester phosphodiesterase</fullName>
    </submittedName>
</protein>
<accession>A0A927FS55</accession>
<sequence length="278" mass="30485">MNDPLFIERDGHRTWLKWHRARRKASDPVFTGGRVLEAMRLGASVEVDLVRHADDGFAVLHDFSLERETTGAGSVRETSAAALRQLHLRGNDGQPLAEMVMLLEDLCTLLGRDPAHPDALLQLDLKEDATSIDEASVAHFARSVAPVARNMILSGGDAVAVDRLAKATPGLRTGYDPCYGDSLDQLKRTGDFARFATEALKTAPDAELIYLNYQIVLAAEDAGHDLVAPFHRDGRRIDAWTIREVTPESIGQVQRLLALKVDQITTDDPEGLYAALAQ</sequence>
<evidence type="ECO:0000313" key="2">
    <source>
        <dbReference type="EMBL" id="MBD8065230.1"/>
    </source>
</evidence>
<dbReference type="SUPFAM" id="SSF51695">
    <property type="entry name" value="PLC-like phosphodiesterases"/>
    <property type="match status" value="1"/>
</dbReference>
<evidence type="ECO:0000259" key="1">
    <source>
        <dbReference type="Pfam" id="PF03009"/>
    </source>
</evidence>
<dbReference type="InterPro" id="IPR030395">
    <property type="entry name" value="GP_PDE_dom"/>
</dbReference>
<keyword evidence="3" id="KW-1185">Reference proteome</keyword>
<dbReference type="Gene3D" id="3.20.20.190">
    <property type="entry name" value="Phosphatidylinositol (PI) phosphodiesterase"/>
    <property type="match status" value="1"/>
</dbReference>
<dbReference type="Proteomes" id="UP000654108">
    <property type="component" value="Unassembled WGS sequence"/>
</dbReference>
<feature type="domain" description="GP-PDE" evidence="1">
    <location>
        <begin position="38"/>
        <end position="270"/>
    </location>
</feature>
<evidence type="ECO:0000313" key="3">
    <source>
        <dbReference type="Proteomes" id="UP000654108"/>
    </source>
</evidence>
<dbReference type="PANTHER" id="PTHR46211:SF14">
    <property type="entry name" value="GLYCEROPHOSPHODIESTER PHOSPHODIESTERASE"/>
    <property type="match status" value="1"/>
</dbReference>
<dbReference type="RefSeq" id="WP_191773985.1">
    <property type="nucleotide sequence ID" value="NZ_JACYFU010000002.1"/>
</dbReference>
<name>A0A927FS55_9HYPH</name>
<dbReference type="GO" id="GO:0006629">
    <property type="term" value="P:lipid metabolic process"/>
    <property type="evidence" value="ECO:0007669"/>
    <property type="project" value="InterPro"/>
</dbReference>
<organism evidence="2 3">
    <name type="scientific">Devosia oryzisoli</name>
    <dbReference type="NCBI Taxonomy" id="2774138"/>
    <lineage>
        <taxon>Bacteria</taxon>
        <taxon>Pseudomonadati</taxon>
        <taxon>Pseudomonadota</taxon>
        <taxon>Alphaproteobacteria</taxon>
        <taxon>Hyphomicrobiales</taxon>
        <taxon>Devosiaceae</taxon>
        <taxon>Devosia</taxon>
    </lineage>
</organism>
<gene>
    <name evidence="2" type="ORF">IC608_07075</name>
</gene>
<dbReference type="GO" id="GO:0008081">
    <property type="term" value="F:phosphoric diester hydrolase activity"/>
    <property type="evidence" value="ECO:0007669"/>
    <property type="project" value="InterPro"/>
</dbReference>
<dbReference type="InterPro" id="IPR017946">
    <property type="entry name" value="PLC-like_Pdiesterase_TIM-brl"/>
</dbReference>
<comment type="caution">
    <text evidence="2">The sequence shown here is derived from an EMBL/GenBank/DDBJ whole genome shotgun (WGS) entry which is preliminary data.</text>
</comment>
<reference evidence="2" key="1">
    <citation type="submission" date="2020-09" db="EMBL/GenBank/DDBJ databases">
        <title>Genome seq and assembly of Devosia sp.</title>
        <authorList>
            <person name="Chhetri G."/>
        </authorList>
    </citation>
    <scope>NUCLEOTIDE SEQUENCE</scope>
    <source>
        <strain evidence="2">PTR5</strain>
    </source>
</reference>
<proteinExistence type="predicted"/>
<dbReference type="Pfam" id="PF03009">
    <property type="entry name" value="GDPD"/>
    <property type="match status" value="1"/>
</dbReference>
<dbReference type="PANTHER" id="PTHR46211">
    <property type="entry name" value="GLYCEROPHOSPHORYL DIESTER PHOSPHODIESTERASE"/>
    <property type="match status" value="1"/>
</dbReference>